<dbReference type="EMBL" id="KV751121">
    <property type="protein sequence ID" value="OCL01494.1"/>
    <property type="molecule type" value="Genomic_DNA"/>
</dbReference>
<dbReference type="InterPro" id="IPR036378">
    <property type="entry name" value="FAS1_dom_sf"/>
</dbReference>
<dbReference type="Gene3D" id="2.30.180.10">
    <property type="entry name" value="FAS1 domain"/>
    <property type="match status" value="2"/>
</dbReference>
<feature type="compositionally biased region" description="Polar residues" evidence="1">
    <location>
        <begin position="328"/>
        <end position="344"/>
    </location>
</feature>
<organism evidence="4 5">
    <name type="scientific">Glonium stellatum</name>
    <dbReference type="NCBI Taxonomy" id="574774"/>
    <lineage>
        <taxon>Eukaryota</taxon>
        <taxon>Fungi</taxon>
        <taxon>Dikarya</taxon>
        <taxon>Ascomycota</taxon>
        <taxon>Pezizomycotina</taxon>
        <taxon>Dothideomycetes</taxon>
        <taxon>Pleosporomycetidae</taxon>
        <taxon>Gloniales</taxon>
        <taxon>Gloniaceae</taxon>
        <taxon>Glonium</taxon>
    </lineage>
</organism>
<protein>
    <submittedName>
        <fullName evidence="4">Fasciclin-domain-containing protein</fullName>
    </submittedName>
</protein>
<dbReference type="AlphaFoldDB" id="A0A8E2EMP9"/>
<feature type="region of interest" description="Disordered" evidence="1">
    <location>
        <begin position="324"/>
        <end position="353"/>
    </location>
</feature>
<dbReference type="InterPro" id="IPR000782">
    <property type="entry name" value="FAS1_domain"/>
</dbReference>
<proteinExistence type="predicted"/>
<dbReference type="SUPFAM" id="SSF82153">
    <property type="entry name" value="FAS1 domain"/>
    <property type="match status" value="2"/>
</dbReference>
<accession>A0A8E2EMP9</accession>
<dbReference type="FunFam" id="2.30.180.10:FF:000032">
    <property type="entry name" value="Fasciclin domain-containing protein, putative"/>
    <property type="match status" value="1"/>
</dbReference>
<keyword evidence="2" id="KW-0732">Signal</keyword>
<dbReference type="GO" id="GO:0016236">
    <property type="term" value="P:macroautophagy"/>
    <property type="evidence" value="ECO:0007669"/>
    <property type="project" value="TreeGrafter"/>
</dbReference>
<dbReference type="OrthoDB" id="286301at2759"/>
<dbReference type="InterPro" id="IPR050904">
    <property type="entry name" value="Adhesion/Biosynth-related"/>
</dbReference>
<feature type="signal peptide" evidence="2">
    <location>
        <begin position="1"/>
        <end position="17"/>
    </location>
</feature>
<dbReference type="Proteomes" id="UP000250140">
    <property type="component" value="Unassembled WGS sequence"/>
</dbReference>
<keyword evidence="5" id="KW-1185">Reference proteome</keyword>
<dbReference type="PANTHER" id="PTHR10900:SF77">
    <property type="entry name" value="FI19380P1"/>
    <property type="match status" value="1"/>
</dbReference>
<dbReference type="PROSITE" id="PS50213">
    <property type="entry name" value="FAS1"/>
    <property type="match status" value="2"/>
</dbReference>
<evidence type="ECO:0000256" key="2">
    <source>
        <dbReference type="SAM" id="SignalP"/>
    </source>
</evidence>
<sequence>MHFKHLALTTLVGAASAQTQNLNATLAGNNNTSGLAAFLGQYSSLLQSLNSLSNITVLAPSNQALTAALNSSVGQALSKDPNAVQALFQYHVLNGTHFASSITNISSFIPSLLTDQSYTNVTGGQVVEAVKIGNQTAFFSGLLQNATISQTDLNFTGGVIHVIDNLLTLPLNVSDSATATNLTALNGALNATSLTKTVNEAHDVTIFAPNNDAFQSIGSALENMTTNELTGILSYHVISGGKVGYSSTLINGTSLKTVQGGNITIHIENGTVFVNSAKVLTPDILVANGVIHIIDNVLNPNNTSVAPSSSATAGSPAYTSASKASGVPFTSGQPTPTTTINPTSAGAGPASTRVSSSSKAAAVPMKTGAVGAAALFGAGAVLLNY</sequence>
<reference evidence="4 5" key="1">
    <citation type="journal article" date="2016" name="Nat. Commun.">
        <title>Ectomycorrhizal ecology is imprinted in the genome of the dominant symbiotic fungus Cenococcum geophilum.</title>
        <authorList>
            <consortium name="DOE Joint Genome Institute"/>
            <person name="Peter M."/>
            <person name="Kohler A."/>
            <person name="Ohm R.A."/>
            <person name="Kuo A."/>
            <person name="Krutzmann J."/>
            <person name="Morin E."/>
            <person name="Arend M."/>
            <person name="Barry K.W."/>
            <person name="Binder M."/>
            <person name="Choi C."/>
            <person name="Clum A."/>
            <person name="Copeland A."/>
            <person name="Grisel N."/>
            <person name="Haridas S."/>
            <person name="Kipfer T."/>
            <person name="LaButti K."/>
            <person name="Lindquist E."/>
            <person name="Lipzen A."/>
            <person name="Maire R."/>
            <person name="Meier B."/>
            <person name="Mihaltcheva S."/>
            <person name="Molinier V."/>
            <person name="Murat C."/>
            <person name="Poggeler S."/>
            <person name="Quandt C.A."/>
            <person name="Sperisen C."/>
            <person name="Tritt A."/>
            <person name="Tisserant E."/>
            <person name="Crous P.W."/>
            <person name="Henrissat B."/>
            <person name="Nehls U."/>
            <person name="Egli S."/>
            <person name="Spatafora J.W."/>
            <person name="Grigoriev I.V."/>
            <person name="Martin F.M."/>
        </authorList>
    </citation>
    <scope>NUCLEOTIDE SEQUENCE [LARGE SCALE GENOMIC DNA]</scope>
    <source>
        <strain evidence="4 5">CBS 207.34</strain>
    </source>
</reference>
<evidence type="ECO:0000313" key="5">
    <source>
        <dbReference type="Proteomes" id="UP000250140"/>
    </source>
</evidence>
<evidence type="ECO:0000259" key="3">
    <source>
        <dbReference type="PROSITE" id="PS50213"/>
    </source>
</evidence>
<dbReference type="Pfam" id="PF02469">
    <property type="entry name" value="Fasciclin"/>
    <property type="match status" value="2"/>
</dbReference>
<feature type="domain" description="FAS1" evidence="3">
    <location>
        <begin position="163"/>
        <end position="298"/>
    </location>
</feature>
<evidence type="ECO:0000256" key="1">
    <source>
        <dbReference type="SAM" id="MobiDB-lite"/>
    </source>
</evidence>
<feature type="chain" id="PRO_5034913164" evidence="2">
    <location>
        <begin position="18"/>
        <end position="385"/>
    </location>
</feature>
<dbReference type="PANTHER" id="PTHR10900">
    <property type="entry name" value="PERIOSTIN-RELATED"/>
    <property type="match status" value="1"/>
</dbReference>
<gene>
    <name evidence="4" type="ORF">AOQ84DRAFT_350573</name>
</gene>
<feature type="domain" description="FAS1" evidence="3">
    <location>
        <begin position="19"/>
        <end position="167"/>
    </location>
</feature>
<evidence type="ECO:0000313" key="4">
    <source>
        <dbReference type="EMBL" id="OCL01494.1"/>
    </source>
</evidence>
<name>A0A8E2EMP9_9PEZI</name>
<dbReference type="SMART" id="SM00554">
    <property type="entry name" value="FAS1"/>
    <property type="match status" value="2"/>
</dbReference>
<dbReference type="GO" id="GO:0000329">
    <property type="term" value="C:fungal-type vacuole membrane"/>
    <property type="evidence" value="ECO:0007669"/>
    <property type="project" value="TreeGrafter"/>
</dbReference>